<protein>
    <recommendedName>
        <fullName evidence="3 6">Flagellar basal body rod protein FlgB</fullName>
    </recommendedName>
</protein>
<comment type="function">
    <text evidence="5 6">Structural component of flagellum, the bacterial motility apparatus. Part of the rod structure of flagellar basal body.</text>
</comment>
<dbReference type="AlphaFoldDB" id="A0A193FGN1"/>
<gene>
    <name evidence="8" type="ORF">BAU06_11335</name>
    <name evidence="9" type="ORF">BAU08_11535</name>
</gene>
<organism evidence="9 11">
    <name type="scientific">Bordetella bronchialis</name>
    <dbReference type="NCBI Taxonomy" id="463025"/>
    <lineage>
        <taxon>Bacteria</taxon>
        <taxon>Pseudomonadati</taxon>
        <taxon>Pseudomonadota</taxon>
        <taxon>Betaproteobacteria</taxon>
        <taxon>Burkholderiales</taxon>
        <taxon>Alcaligenaceae</taxon>
        <taxon>Bordetella</taxon>
    </lineage>
</organism>
<reference evidence="10 11" key="1">
    <citation type="submission" date="2016-06" db="EMBL/GenBank/DDBJ databases">
        <title>Complete genome sequences of Bordetella bronchialis and Bordetella flabilis.</title>
        <authorList>
            <person name="LiPuma J.J."/>
            <person name="Spilker T."/>
        </authorList>
    </citation>
    <scope>NUCLEOTIDE SEQUENCE [LARGE SCALE GENOMIC DNA]</scope>
    <source>
        <strain evidence="9 11">AU17976</strain>
        <strain evidence="8 10">AU3182</strain>
    </source>
</reference>
<dbReference type="Proteomes" id="UP000092213">
    <property type="component" value="Chromosome"/>
</dbReference>
<evidence type="ECO:0000313" key="9">
    <source>
        <dbReference type="EMBL" id="ANN71872.1"/>
    </source>
</evidence>
<name>A0A193FGN1_9BORD</name>
<proteinExistence type="inferred from homology"/>
<evidence type="ECO:0000256" key="1">
    <source>
        <dbReference type="ARBA" id="ARBA00004117"/>
    </source>
</evidence>
<evidence type="ECO:0000256" key="5">
    <source>
        <dbReference type="ARBA" id="ARBA00024934"/>
    </source>
</evidence>
<evidence type="ECO:0000256" key="6">
    <source>
        <dbReference type="PIRNR" id="PIRNR002889"/>
    </source>
</evidence>
<dbReference type="GO" id="GO:0071978">
    <property type="term" value="P:bacterial-type flagellum-dependent swarming motility"/>
    <property type="evidence" value="ECO:0007669"/>
    <property type="project" value="TreeGrafter"/>
</dbReference>
<dbReference type="Proteomes" id="UP000091897">
    <property type="component" value="Chromosome"/>
</dbReference>
<keyword evidence="10" id="KW-1185">Reference proteome</keyword>
<sequence>MIDRLSQDLGFFQQSLGLRAQRQEVLSANIANADTPNYKARDFDFRSALESAMGANMNLPAVNLTLTSARHIPAQGPTQPTVDLLYRNPYQASLDGNTVDMDGERVRFADNTLHYQSTSTVLTAKIKDMLLAISE</sequence>
<evidence type="ECO:0000259" key="7">
    <source>
        <dbReference type="Pfam" id="PF00460"/>
    </source>
</evidence>
<dbReference type="PIRSF" id="PIRSF002889">
    <property type="entry name" value="Rod_FlgB"/>
    <property type="match status" value="1"/>
</dbReference>
<comment type="subcellular location">
    <subcellularLocation>
        <location evidence="1 6">Bacterial flagellum basal body</location>
    </subcellularLocation>
</comment>
<evidence type="ECO:0000313" key="10">
    <source>
        <dbReference type="Proteomes" id="UP000091897"/>
    </source>
</evidence>
<dbReference type="PANTHER" id="PTHR30435:SF12">
    <property type="entry name" value="FLAGELLAR BASAL BODY ROD PROTEIN FLGB"/>
    <property type="match status" value="1"/>
</dbReference>
<comment type="subunit">
    <text evidence="6">The basal body constitutes a major portion of the flagellar organelle and consists of a number of rings mounted on a central rod.</text>
</comment>
<keyword evidence="9" id="KW-0966">Cell projection</keyword>
<comment type="similarity">
    <text evidence="2 6">Belongs to the flagella basal body rod proteins family.</text>
</comment>
<dbReference type="STRING" id="463025.BAU08_11535"/>
<keyword evidence="9" id="KW-0282">Flagellum</keyword>
<keyword evidence="9" id="KW-0969">Cilium</keyword>
<dbReference type="PANTHER" id="PTHR30435">
    <property type="entry name" value="FLAGELLAR PROTEIN"/>
    <property type="match status" value="1"/>
</dbReference>
<dbReference type="NCBIfam" id="TIGR01396">
    <property type="entry name" value="FlgB"/>
    <property type="match status" value="1"/>
</dbReference>
<dbReference type="RefSeq" id="WP_066348954.1">
    <property type="nucleotide sequence ID" value="NZ_CBCSFJ010000052.1"/>
</dbReference>
<feature type="domain" description="Flagellar basal body rod protein N-terminal" evidence="7">
    <location>
        <begin position="19"/>
        <end position="39"/>
    </location>
</feature>
<dbReference type="InterPro" id="IPR001444">
    <property type="entry name" value="Flag_bb_rod_N"/>
</dbReference>
<accession>A0A193FGN1</accession>
<keyword evidence="4 6" id="KW-0975">Bacterial flagellum</keyword>
<evidence type="ECO:0000313" key="8">
    <source>
        <dbReference type="EMBL" id="ANN66795.1"/>
    </source>
</evidence>
<dbReference type="KEGG" id="bbro:BAU06_11335"/>
<dbReference type="InterPro" id="IPR006300">
    <property type="entry name" value="FlgB"/>
</dbReference>
<dbReference type="EMBL" id="CP016170">
    <property type="protein sequence ID" value="ANN66795.1"/>
    <property type="molecule type" value="Genomic_DNA"/>
</dbReference>
<evidence type="ECO:0000256" key="3">
    <source>
        <dbReference type="ARBA" id="ARBA00014376"/>
    </source>
</evidence>
<dbReference type="GO" id="GO:0030694">
    <property type="term" value="C:bacterial-type flagellum basal body, rod"/>
    <property type="evidence" value="ECO:0007669"/>
    <property type="project" value="InterPro"/>
</dbReference>
<dbReference type="Pfam" id="PF00460">
    <property type="entry name" value="Flg_bb_rod"/>
    <property type="match status" value="1"/>
</dbReference>
<evidence type="ECO:0000256" key="4">
    <source>
        <dbReference type="ARBA" id="ARBA00023143"/>
    </source>
</evidence>
<dbReference type="OrthoDB" id="9788334at2"/>
<evidence type="ECO:0000256" key="2">
    <source>
        <dbReference type="ARBA" id="ARBA00009677"/>
    </source>
</evidence>
<dbReference type="EMBL" id="CP016171">
    <property type="protein sequence ID" value="ANN71872.1"/>
    <property type="molecule type" value="Genomic_DNA"/>
</dbReference>
<evidence type="ECO:0000313" key="11">
    <source>
        <dbReference type="Proteomes" id="UP000092213"/>
    </source>
</evidence>